<evidence type="ECO:0000256" key="1">
    <source>
        <dbReference type="ARBA" id="ARBA00022468"/>
    </source>
</evidence>
<dbReference type="InterPro" id="IPR000195">
    <property type="entry name" value="Rab-GAP-TBC_dom"/>
</dbReference>
<sequence>MDADEQRTLVEAAIRSDPVDLEVLRALAIEGFADDQLRRIAWPYLLGSTQLLHQDYSDSIYEHPYWDQVKKDIDRSLNFDRARKDGDATLQASRGSLANIIHAIFSENPDLHYVQGFHDVCSVFFIVCGEHLGHRLSESLSKQHVRDSLRPNLDVVVEVLSLIFPLLKLADQAVHKFLDASKVGSFFALSWVLTWFAHNMKNFDDVVRLYDFFLASHPLMPVYFSVTVILDLKEDILALECEFSVLHGFFQQLPEKIDVAGAIRRCVKLFTQFPPRILRQSVKFDAPDSSPMWVDHIDQLSPQIDKDYKKPSRQRRKRERTLRIGYMIAALIPVALGVLWMKSIHQ</sequence>
<evidence type="ECO:0000256" key="2">
    <source>
        <dbReference type="SAM" id="Phobius"/>
    </source>
</evidence>
<dbReference type="InterPro" id="IPR045913">
    <property type="entry name" value="TBC20/Gyp8-like"/>
</dbReference>
<accession>A0A6A7G6R8</accession>
<proteinExistence type="evidence at transcript level"/>
<evidence type="ECO:0000313" key="4">
    <source>
        <dbReference type="EMBL" id="LAC25912.1"/>
    </source>
</evidence>
<dbReference type="GO" id="GO:0006888">
    <property type="term" value="P:endoplasmic reticulum to Golgi vesicle-mediated transport"/>
    <property type="evidence" value="ECO:0007669"/>
    <property type="project" value="TreeGrafter"/>
</dbReference>
<feature type="transmembrane region" description="Helical" evidence="2">
    <location>
        <begin position="322"/>
        <end position="341"/>
    </location>
</feature>
<keyword evidence="2" id="KW-1133">Transmembrane helix</keyword>
<organism evidence="4">
    <name type="scientific">Hirondellea gigas</name>
    <dbReference type="NCBI Taxonomy" id="1518452"/>
    <lineage>
        <taxon>Eukaryota</taxon>
        <taxon>Metazoa</taxon>
        <taxon>Ecdysozoa</taxon>
        <taxon>Arthropoda</taxon>
        <taxon>Crustacea</taxon>
        <taxon>Multicrustacea</taxon>
        <taxon>Malacostraca</taxon>
        <taxon>Eumalacostraca</taxon>
        <taxon>Peracarida</taxon>
        <taxon>Amphipoda</taxon>
        <taxon>Amphilochidea</taxon>
        <taxon>Lysianassida</taxon>
        <taxon>Lysianassidira</taxon>
        <taxon>Lysianassoidea</taxon>
        <taxon>Lysianassidae</taxon>
        <taxon>Hirondellea</taxon>
    </lineage>
</organism>
<keyword evidence="2" id="KW-0472">Membrane</keyword>
<dbReference type="Gene3D" id="1.10.472.80">
    <property type="entry name" value="Ypt/Rab-GAP domain of gyp1p, domain 3"/>
    <property type="match status" value="1"/>
</dbReference>
<dbReference type="PANTHER" id="PTHR20913">
    <property type="entry name" value="TBC1 DOMAIN FAMILY MEMBER 20/GTPASE"/>
    <property type="match status" value="1"/>
</dbReference>
<evidence type="ECO:0000259" key="3">
    <source>
        <dbReference type="PROSITE" id="PS50086"/>
    </source>
</evidence>
<dbReference type="Pfam" id="PF00566">
    <property type="entry name" value="RabGAP-TBC"/>
    <property type="match status" value="1"/>
</dbReference>
<dbReference type="AlphaFoldDB" id="A0A6A7G6R8"/>
<protein>
    <submittedName>
        <fullName evidence="4">TBC1 domain family member 20-like</fullName>
    </submittedName>
</protein>
<dbReference type="SMART" id="SM00164">
    <property type="entry name" value="TBC"/>
    <property type="match status" value="1"/>
</dbReference>
<keyword evidence="1" id="KW-0343">GTPase activation</keyword>
<dbReference type="PANTHER" id="PTHR20913:SF7">
    <property type="entry name" value="RE60063P"/>
    <property type="match status" value="1"/>
</dbReference>
<reference evidence="4" key="1">
    <citation type="submission" date="2017-11" db="EMBL/GenBank/DDBJ databases">
        <title>The sensing device of the deep-sea amphipod.</title>
        <authorList>
            <person name="Kobayashi H."/>
            <person name="Nagahama T."/>
            <person name="Arai W."/>
            <person name="Sasagawa Y."/>
            <person name="Umeda M."/>
            <person name="Hayashi T."/>
            <person name="Nikaido I."/>
            <person name="Watanabe H."/>
            <person name="Oguri K."/>
            <person name="Kitazato H."/>
            <person name="Fujioka K."/>
            <person name="Kido Y."/>
            <person name="Takami H."/>
        </authorList>
    </citation>
    <scope>NUCLEOTIDE SEQUENCE</scope>
    <source>
        <tissue evidence="4">Whole body</tissue>
    </source>
</reference>
<dbReference type="PROSITE" id="PS50086">
    <property type="entry name" value="TBC_RABGAP"/>
    <property type="match status" value="1"/>
</dbReference>
<dbReference type="GO" id="GO:0005096">
    <property type="term" value="F:GTPase activator activity"/>
    <property type="evidence" value="ECO:0007669"/>
    <property type="project" value="UniProtKB-KW"/>
</dbReference>
<name>A0A6A7G6R8_9CRUS</name>
<dbReference type="InterPro" id="IPR035969">
    <property type="entry name" value="Rab-GAP_TBC_sf"/>
</dbReference>
<dbReference type="EMBL" id="IACT01006789">
    <property type="protein sequence ID" value="LAC25912.1"/>
    <property type="molecule type" value="mRNA"/>
</dbReference>
<keyword evidence="2" id="KW-0812">Transmembrane</keyword>
<dbReference type="GO" id="GO:0005789">
    <property type="term" value="C:endoplasmic reticulum membrane"/>
    <property type="evidence" value="ECO:0007669"/>
    <property type="project" value="TreeGrafter"/>
</dbReference>
<dbReference type="Gene3D" id="1.10.8.1310">
    <property type="match status" value="1"/>
</dbReference>
<dbReference type="SUPFAM" id="SSF47923">
    <property type="entry name" value="Ypt/Rab-GAP domain of gyp1p"/>
    <property type="match status" value="2"/>
</dbReference>
<feature type="domain" description="Rab-GAP TBC" evidence="3">
    <location>
        <begin position="32"/>
        <end position="217"/>
    </location>
</feature>